<proteinExistence type="predicted"/>
<reference evidence="2 3" key="1">
    <citation type="journal article" date="2010" name="Stand. Genomic Sci.">
        <title>Complete genome sequence of Haloterrigena turkmenica type strain (4k).</title>
        <authorList>
            <person name="Saunders E."/>
            <person name="Tindall B.J."/>
            <person name="Fahnrich R."/>
            <person name="Lapidus A."/>
            <person name="Copeland A."/>
            <person name="Del Rio T.G."/>
            <person name="Lucas S."/>
            <person name="Chen F."/>
            <person name="Tice H."/>
            <person name="Cheng J.F."/>
            <person name="Han C."/>
            <person name="Detter J.C."/>
            <person name="Bruce D."/>
            <person name="Goodwin L."/>
            <person name="Chain P."/>
            <person name="Pitluck S."/>
            <person name="Pati A."/>
            <person name="Ivanova N."/>
            <person name="Mavromatis K."/>
            <person name="Chen A."/>
            <person name="Palaniappan K."/>
            <person name="Land M."/>
            <person name="Hauser L."/>
            <person name="Chang Y.J."/>
            <person name="Jeffries C.D."/>
            <person name="Brettin T."/>
            <person name="Rohde M."/>
            <person name="Goker M."/>
            <person name="Bristow J."/>
            <person name="Eisen J.A."/>
            <person name="Markowitz V."/>
            <person name="Hugenholtz P."/>
            <person name="Klenk H.P."/>
            <person name="Kyrpides N.C."/>
        </authorList>
    </citation>
    <scope>NUCLEOTIDE SEQUENCE [LARGE SCALE GENOMIC DNA]</scope>
    <source>
        <strain evidence="3">ATCC 51198 / DSM 5511 / JCM 9101 / NCIMB 13204 / VKM B-1734 / 4k</strain>
    </source>
</reference>
<evidence type="ECO:0000313" key="3">
    <source>
        <dbReference type="Proteomes" id="UP000001903"/>
    </source>
</evidence>
<feature type="compositionally biased region" description="Basic and acidic residues" evidence="1">
    <location>
        <begin position="313"/>
        <end position="324"/>
    </location>
</feature>
<accession>D2RTU1</accession>
<dbReference type="AlphaFoldDB" id="D2RTU1"/>
<name>D2RTU1_HALTV</name>
<sequence>MACIVSISMLAAGAPAAMAGGNDDVQADSVHALEDGEDLYLVFGADLDGMSLEEYIDAHASEELNANQTSNTEVIQHQNVDQVNINEQGEAVSIAIDGGEATAIQEANQLNANAQTGEASAENNVVSSQTTQFEDVGNVYLVMGSGDSQQFNGWGVATEKGDKETVTQSAEASVTQTQDVAQGNYNEQSVAFAFAAENSSATALQQTEQHNQNLQEGAANASNIYAGQGEYTEQSANTWLTQQQAVEQTNVNEQGAAVAIAVGENSTATAIQVTDQTNLNEQVGSANAANLIASMGEMNVASAGDSSVVDTETPSKDKKDKDDTQTATTSVEQEQAVEQLNINLQNTAVAIAVNDSEAEAVQMASQQNYNAQIGSAAALNVYASPGFNYDSAAQTSSTTVTVGGDDVEDAPGMSYDYDTSAEQTSDVTQDATAALEQTQFVTQENVNEQHSAIAVAEDDGDAAATQVSMQENENIQMSAVAATNVWIAP</sequence>
<evidence type="ECO:0000313" key="2">
    <source>
        <dbReference type="EMBL" id="ADB61042.1"/>
    </source>
</evidence>
<dbReference type="Proteomes" id="UP000001903">
    <property type="component" value="Chromosome"/>
</dbReference>
<dbReference type="eggNOG" id="arCOG10751">
    <property type="taxonomic scope" value="Archaea"/>
</dbReference>
<evidence type="ECO:0000256" key="1">
    <source>
        <dbReference type="SAM" id="MobiDB-lite"/>
    </source>
</evidence>
<protein>
    <submittedName>
        <fullName evidence="2">Uncharacterized protein</fullName>
    </submittedName>
</protein>
<gene>
    <name evidence="2" type="ordered locus">Htur_2160</name>
</gene>
<dbReference type="EMBL" id="CP001860">
    <property type="protein sequence ID" value="ADB61042.1"/>
    <property type="molecule type" value="Genomic_DNA"/>
</dbReference>
<dbReference type="KEGG" id="htu:Htur_2160"/>
<keyword evidence="3" id="KW-1185">Reference proteome</keyword>
<dbReference type="HOGENOM" id="CLU_534869_0_0_2"/>
<feature type="region of interest" description="Disordered" evidence="1">
    <location>
        <begin position="303"/>
        <end position="331"/>
    </location>
</feature>
<organism evidence="2 3">
    <name type="scientific">Haloterrigena turkmenica (strain ATCC 51198 / DSM 5511 / JCM 9101 / NCIMB 13204 / VKM B-1734 / 4k)</name>
    <name type="common">Halococcus turkmenicus</name>
    <dbReference type="NCBI Taxonomy" id="543526"/>
    <lineage>
        <taxon>Archaea</taxon>
        <taxon>Methanobacteriati</taxon>
        <taxon>Methanobacteriota</taxon>
        <taxon>Stenosarchaea group</taxon>
        <taxon>Halobacteria</taxon>
        <taxon>Halobacteriales</taxon>
        <taxon>Natrialbaceae</taxon>
        <taxon>Haloterrigena</taxon>
    </lineage>
</organism>